<dbReference type="CDD" id="cd00082">
    <property type="entry name" value="HisKA"/>
    <property type="match status" value="1"/>
</dbReference>
<evidence type="ECO:0000313" key="12">
    <source>
        <dbReference type="EMBL" id="MBA6412584.1"/>
    </source>
</evidence>
<comment type="subcellular location">
    <subcellularLocation>
        <location evidence="2">Membrane</location>
    </subcellularLocation>
</comment>
<dbReference type="EC" id="2.7.13.3" evidence="3"/>
<keyword evidence="4" id="KW-0597">Phosphoprotein</keyword>
<dbReference type="RefSeq" id="WP_182169866.1">
    <property type="nucleotide sequence ID" value="NZ_JACFXU010000013.1"/>
</dbReference>
<dbReference type="SMART" id="SM00388">
    <property type="entry name" value="HisKA"/>
    <property type="match status" value="1"/>
</dbReference>
<dbReference type="InterPro" id="IPR003661">
    <property type="entry name" value="HisK_dim/P_dom"/>
</dbReference>
<dbReference type="GO" id="GO:0000155">
    <property type="term" value="F:phosphorelay sensor kinase activity"/>
    <property type="evidence" value="ECO:0007669"/>
    <property type="project" value="InterPro"/>
</dbReference>
<dbReference type="CDD" id="cd00075">
    <property type="entry name" value="HATPase"/>
    <property type="match status" value="1"/>
</dbReference>
<accession>A0A7W2TV89</accession>
<evidence type="ECO:0000256" key="6">
    <source>
        <dbReference type="ARBA" id="ARBA00022692"/>
    </source>
</evidence>
<dbReference type="Gene3D" id="3.30.565.10">
    <property type="entry name" value="Histidine kinase-like ATPase, C-terminal domain"/>
    <property type="match status" value="1"/>
</dbReference>
<dbReference type="SUPFAM" id="SSF47384">
    <property type="entry name" value="Homodimeric domain of signal transducing histidine kinase"/>
    <property type="match status" value="1"/>
</dbReference>
<dbReference type="PANTHER" id="PTHR45436:SF8">
    <property type="entry name" value="HISTIDINE KINASE"/>
    <property type="match status" value="1"/>
</dbReference>
<evidence type="ECO:0000259" key="11">
    <source>
        <dbReference type="PROSITE" id="PS50109"/>
    </source>
</evidence>
<evidence type="ECO:0000256" key="4">
    <source>
        <dbReference type="ARBA" id="ARBA00022553"/>
    </source>
</evidence>
<dbReference type="InterPro" id="IPR003594">
    <property type="entry name" value="HATPase_dom"/>
</dbReference>
<dbReference type="SUPFAM" id="SSF55874">
    <property type="entry name" value="ATPase domain of HSP90 chaperone/DNA topoisomerase II/histidine kinase"/>
    <property type="match status" value="1"/>
</dbReference>
<name>A0A7W2TV89_9GAMM</name>
<keyword evidence="7" id="KW-0418">Kinase</keyword>
<evidence type="ECO:0000313" key="13">
    <source>
        <dbReference type="Proteomes" id="UP000539350"/>
    </source>
</evidence>
<evidence type="ECO:0000256" key="7">
    <source>
        <dbReference type="ARBA" id="ARBA00022777"/>
    </source>
</evidence>
<dbReference type="AlphaFoldDB" id="A0A7W2TV89"/>
<reference evidence="12 13" key="1">
    <citation type="submission" date="2020-07" db="EMBL/GenBank/DDBJ databases">
        <title>Halieaceae bacterium, F7430, whole genome shotgun sequencing project.</title>
        <authorList>
            <person name="Jiang S."/>
            <person name="Liu Z.W."/>
            <person name="Du Z.J."/>
        </authorList>
    </citation>
    <scope>NUCLEOTIDE SEQUENCE [LARGE SCALE GENOMIC DNA]</scope>
    <source>
        <strain evidence="12 13">F7430</strain>
    </source>
</reference>
<dbReference type="InterPro" id="IPR005467">
    <property type="entry name" value="His_kinase_dom"/>
</dbReference>
<keyword evidence="13" id="KW-1185">Reference proteome</keyword>
<keyword evidence="5" id="KW-0808">Transferase</keyword>
<organism evidence="12 13">
    <name type="scientific">Sediminihaliea albiluteola</name>
    <dbReference type="NCBI Taxonomy" id="2758564"/>
    <lineage>
        <taxon>Bacteria</taxon>
        <taxon>Pseudomonadati</taxon>
        <taxon>Pseudomonadota</taxon>
        <taxon>Gammaproteobacteria</taxon>
        <taxon>Cellvibrionales</taxon>
        <taxon>Halieaceae</taxon>
        <taxon>Sediminihaliea</taxon>
    </lineage>
</organism>
<keyword evidence="6 10" id="KW-0812">Transmembrane</keyword>
<feature type="domain" description="Histidine kinase" evidence="11">
    <location>
        <begin position="246"/>
        <end position="456"/>
    </location>
</feature>
<evidence type="ECO:0000256" key="5">
    <source>
        <dbReference type="ARBA" id="ARBA00022679"/>
    </source>
</evidence>
<dbReference type="GO" id="GO:0005886">
    <property type="term" value="C:plasma membrane"/>
    <property type="evidence" value="ECO:0007669"/>
    <property type="project" value="TreeGrafter"/>
</dbReference>
<dbReference type="Pfam" id="PF00512">
    <property type="entry name" value="HisKA"/>
    <property type="match status" value="1"/>
</dbReference>
<dbReference type="Pfam" id="PF01484">
    <property type="entry name" value="Col_cuticle_N"/>
    <property type="match status" value="1"/>
</dbReference>
<evidence type="ECO:0000256" key="8">
    <source>
        <dbReference type="ARBA" id="ARBA00022989"/>
    </source>
</evidence>
<comment type="caution">
    <text evidence="12">The sequence shown here is derived from an EMBL/GenBank/DDBJ whole genome shotgun (WGS) entry which is preliminary data.</text>
</comment>
<comment type="catalytic activity">
    <reaction evidence="1">
        <text>ATP + protein L-histidine = ADP + protein N-phospho-L-histidine.</text>
        <dbReference type="EC" id="2.7.13.3"/>
    </reaction>
</comment>
<keyword evidence="8 10" id="KW-1133">Transmembrane helix</keyword>
<dbReference type="Gene3D" id="1.10.287.130">
    <property type="match status" value="1"/>
</dbReference>
<gene>
    <name evidence="12" type="ORF">H2508_05610</name>
</gene>
<proteinExistence type="predicted"/>
<evidence type="ECO:0000256" key="9">
    <source>
        <dbReference type="ARBA" id="ARBA00023136"/>
    </source>
</evidence>
<evidence type="ECO:0000256" key="10">
    <source>
        <dbReference type="SAM" id="Phobius"/>
    </source>
</evidence>
<evidence type="ECO:0000256" key="1">
    <source>
        <dbReference type="ARBA" id="ARBA00000085"/>
    </source>
</evidence>
<feature type="transmembrane region" description="Helical" evidence="10">
    <location>
        <begin position="12"/>
        <end position="37"/>
    </location>
</feature>
<dbReference type="InterPro" id="IPR036097">
    <property type="entry name" value="HisK_dim/P_sf"/>
</dbReference>
<protein>
    <recommendedName>
        <fullName evidence="3">histidine kinase</fullName>
        <ecNumber evidence="3">2.7.13.3</ecNumber>
    </recommendedName>
</protein>
<dbReference type="PROSITE" id="PS50109">
    <property type="entry name" value="HIS_KIN"/>
    <property type="match status" value="1"/>
</dbReference>
<dbReference type="InterPro" id="IPR036890">
    <property type="entry name" value="HATPase_C_sf"/>
</dbReference>
<dbReference type="EMBL" id="JACFXU010000013">
    <property type="protein sequence ID" value="MBA6412584.1"/>
    <property type="molecule type" value="Genomic_DNA"/>
</dbReference>
<feature type="transmembrane region" description="Helical" evidence="10">
    <location>
        <begin position="164"/>
        <end position="187"/>
    </location>
</feature>
<dbReference type="InterPro" id="IPR002486">
    <property type="entry name" value="Col_cuticle_N"/>
</dbReference>
<evidence type="ECO:0000256" key="2">
    <source>
        <dbReference type="ARBA" id="ARBA00004370"/>
    </source>
</evidence>
<keyword evidence="9 10" id="KW-0472">Membrane</keyword>
<dbReference type="Proteomes" id="UP000539350">
    <property type="component" value="Unassembled WGS sequence"/>
</dbReference>
<dbReference type="SMART" id="SM00387">
    <property type="entry name" value="HATPase_c"/>
    <property type="match status" value="1"/>
</dbReference>
<dbReference type="PANTHER" id="PTHR45436">
    <property type="entry name" value="SENSOR HISTIDINE KINASE YKOH"/>
    <property type="match status" value="1"/>
</dbReference>
<dbReference type="PRINTS" id="PR00344">
    <property type="entry name" value="BCTRLSENSOR"/>
</dbReference>
<evidence type="ECO:0000256" key="3">
    <source>
        <dbReference type="ARBA" id="ARBA00012438"/>
    </source>
</evidence>
<dbReference type="InterPro" id="IPR004358">
    <property type="entry name" value="Sig_transdc_His_kin-like_C"/>
</dbReference>
<dbReference type="Pfam" id="PF02518">
    <property type="entry name" value="HATPase_c"/>
    <property type="match status" value="1"/>
</dbReference>
<sequence length="456" mass="50326">MRILQVLNSLTFRFIARYVIVLVTTVSLVLCLLYAFFSYNYFSDLRDSVVEELDTFEAVFRGQSLEGVKQYIDDQGAVPASTSFSYLVTDAAGQKLAGDLPSAPRYREFVGGWLSFQLSLLQSEHASEVDFLARSRELDSGLTVMVARSFADAVESGGLVFDTLVRAMIATLMLGIIGGFFTASFALRRMEQFGQRLSRIVREKGGTERMPLEGEEGYLRELTLLTNRMLDQMSVLMQGVRQVSDNIAHDLRTPLTRIRNQLDQLRSGLDPLRQEAVDRVIEECDELLSSFNALLRISALESGSKSSPDAELDLAALLGDVAELYEPLANDKGISLAFYSPAQLSLCGDGDLLFQMFANLLDNAIKYTPEGGQIELRLQSALTGGARVEISDTGRGIPAADRQHVFRRFYRLESSRGKEPGHGLGLSLVQAIVQYHQGTISLANNNPGLRVVVSLP</sequence>
<dbReference type="InterPro" id="IPR050428">
    <property type="entry name" value="TCS_sensor_his_kinase"/>
</dbReference>